<name>A0AAX3LWA6_9BACL</name>
<dbReference type="RefSeq" id="WP_273612529.1">
    <property type="nucleotide sequence ID" value="NZ_CP117416.1"/>
</dbReference>
<proteinExistence type="predicted"/>
<evidence type="ECO:0000313" key="2">
    <source>
        <dbReference type="Proteomes" id="UP001220509"/>
    </source>
</evidence>
<dbReference type="EMBL" id="CP117416">
    <property type="protein sequence ID" value="WCT53973.1"/>
    <property type="molecule type" value="Genomic_DNA"/>
</dbReference>
<dbReference type="AlphaFoldDB" id="A0AAX3LWA6"/>
<dbReference type="Proteomes" id="UP001220509">
    <property type="component" value="Chromosome"/>
</dbReference>
<keyword evidence="2" id="KW-1185">Reference proteome</keyword>
<accession>A0AAX3LWA6</accession>
<protein>
    <submittedName>
        <fullName evidence="1">Uncharacterized protein</fullName>
    </submittedName>
</protein>
<sequence length="259" mass="28990">MVNHMTSIGFNVSNEQEFDEAIQLACTENNRIQVKDGYYFALKDISGSELWVQVNKKNECIGMNPHFSGKSNMYTLLNASVNRPDSILDGALHAWAEPEGTIEQSGLYPFVFDLPNSNLYPDIVLPQLLHIQLAAFTHELNVYQNEEDYFAKQDGEVKFAAQSFIPTGLFGDSEVAQATAMFTGNVLETKRMQNTITGEFFNWSLIETLGGTIDMVTDEQLLLQPIEVGNIVKGSFWLSGTLIGTPELAKKSLFQRLFK</sequence>
<evidence type="ECO:0000313" key="1">
    <source>
        <dbReference type="EMBL" id="WCT53973.1"/>
    </source>
</evidence>
<reference evidence="1 2" key="1">
    <citation type="submission" date="2023-02" db="EMBL/GenBank/DDBJ databases">
        <title>Genome sequence of Paenibacillus kyungheensis KACC 18744.</title>
        <authorList>
            <person name="Kim S."/>
            <person name="Heo J."/>
            <person name="Kwon S.-W."/>
        </authorList>
    </citation>
    <scope>NUCLEOTIDE SEQUENCE [LARGE SCALE GENOMIC DNA]</scope>
    <source>
        <strain evidence="1 2">KACC 18744</strain>
    </source>
</reference>
<dbReference type="KEGG" id="pka:PQ456_12210"/>
<gene>
    <name evidence="1" type="ORF">PQ456_12210</name>
</gene>
<organism evidence="1 2">
    <name type="scientific">Paenibacillus kyungheensis</name>
    <dbReference type="NCBI Taxonomy" id="1452732"/>
    <lineage>
        <taxon>Bacteria</taxon>
        <taxon>Bacillati</taxon>
        <taxon>Bacillota</taxon>
        <taxon>Bacilli</taxon>
        <taxon>Bacillales</taxon>
        <taxon>Paenibacillaceae</taxon>
        <taxon>Paenibacillus</taxon>
    </lineage>
</organism>